<gene>
    <name evidence="1" type="ORF">Tci_636332</name>
</gene>
<accession>A0A699JXF5</accession>
<evidence type="ECO:0000313" key="1">
    <source>
        <dbReference type="EMBL" id="GFA64360.1"/>
    </source>
</evidence>
<dbReference type="SUPFAM" id="SSF56672">
    <property type="entry name" value="DNA/RNA polymerases"/>
    <property type="match status" value="1"/>
</dbReference>
<dbReference type="InterPro" id="IPR043502">
    <property type="entry name" value="DNA/RNA_pol_sf"/>
</dbReference>
<reference evidence="1" key="1">
    <citation type="journal article" date="2019" name="Sci. Rep.">
        <title>Draft genome of Tanacetum cinerariifolium, the natural source of mosquito coil.</title>
        <authorList>
            <person name="Yamashiro T."/>
            <person name="Shiraishi A."/>
            <person name="Satake H."/>
            <person name="Nakayama K."/>
        </authorList>
    </citation>
    <scope>NUCLEOTIDE SEQUENCE</scope>
</reference>
<dbReference type="InterPro" id="IPR043128">
    <property type="entry name" value="Rev_trsase/Diguanyl_cyclase"/>
</dbReference>
<proteinExistence type="predicted"/>
<keyword evidence="1" id="KW-0695">RNA-directed DNA polymerase</keyword>
<dbReference type="InterPro" id="IPR032567">
    <property type="entry name" value="RTL1-rel"/>
</dbReference>
<dbReference type="PANTHER" id="PTHR15503">
    <property type="entry name" value="LDOC1 RELATED"/>
    <property type="match status" value="1"/>
</dbReference>
<keyword evidence="1" id="KW-0808">Transferase</keyword>
<keyword evidence="1" id="KW-0548">Nucleotidyltransferase</keyword>
<name>A0A699JXF5_TANCI</name>
<dbReference type="Gene3D" id="3.30.70.270">
    <property type="match status" value="1"/>
</dbReference>
<dbReference type="EMBL" id="BKCJ010460763">
    <property type="protein sequence ID" value="GFA64360.1"/>
    <property type="molecule type" value="Genomic_DNA"/>
</dbReference>
<dbReference type="AlphaFoldDB" id="A0A699JXF5"/>
<dbReference type="Pfam" id="PF08284">
    <property type="entry name" value="RVP_2"/>
    <property type="match status" value="1"/>
</dbReference>
<comment type="caution">
    <text evidence="1">The sequence shown here is derived from an EMBL/GenBank/DDBJ whole genome shotgun (WGS) entry which is preliminary data.</text>
</comment>
<protein>
    <submittedName>
        <fullName evidence="1">Reverse transcriptase domain-containing protein</fullName>
    </submittedName>
</protein>
<dbReference type="GO" id="GO:0003964">
    <property type="term" value="F:RNA-directed DNA polymerase activity"/>
    <property type="evidence" value="ECO:0007669"/>
    <property type="project" value="UniProtKB-KW"/>
</dbReference>
<sequence length="282" mass="32324">MFLEESNQVEKYVGRLPDIMCARSNQVGNDLMDQKIRTFAKRQAKKKRKLESNPKDNQVYQHPLKRKNVARAYTIRPGEKKEYGGSLPLWTKCNYNHNGHCAPKCNNCKKVSHLAHDCKSPAFELGSFDVIIDMDWLSLYHAVIVCDEKIIRVPFGNETLIIHGDGSNPRNESLLNIISCTKTHKYLLKGCHVFLAHITEKKAEDKELNKLTVKNRYSLPRIDDLFDQLQGSSVYSKIDLRSGYHQLRVLDNSQIIDVFGGVIRIYLIISHKLSILNSLNCL</sequence>
<dbReference type="PANTHER" id="PTHR15503:SF45">
    <property type="entry name" value="RNA-DIRECTED DNA POLYMERASE HOMOLOG"/>
    <property type="match status" value="1"/>
</dbReference>
<organism evidence="1">
    <name type="scientific">Tanacetum cinerariifolium</name>
    <name type="common">Dalmatian daisy</name>
    <name type="synonym">Chrysanthemum cinerariifolium</name>
    <dbReference type="NCBI Taxonomy" id="118510"/>
    <lineage>
        <taxon>Eukaryota</taxon>
        <taxon>Viridiplantae</taxon>
        <taxon>Streptophyta</taxon>
        <taxon>Embryophyta</taxon>
        <taxon>Tracheophyta</taxon>
        <taxon>Spermatophyta</taxon>
        <taxon>Magnoliopsida</taxon>
        <taxon>eudicotyledons</taxon>
        <taxon>Gunneridae</taxon>
        <taxon>Pentapetalae</taxon>
        <taxon>asterids</taxon>
        <taxon>campanulids</taxon>
        <taxon>Asterales</taxon>
        <taxon>Asteraceae</taxon>
        <taxon>Asteroideae</taxon>
        <taxon>Anthemideae</taxon>
        <taxon>Anthemidinae</taxon>
        <taxon>Tanacetum</taxon>
    </lineage>
</organism>